<dbReference type="PROSITE" id="PS50837">
    <property type="entry name" value="NACHT"/>
    <property type="match status" value="1"/>
</dbReference>
<dbReference type="SMART" id="SM00449">
    <property type="entry name" value="SPRY"/>
    <property type="match status" value="1"/>
</dbReference>
<protein>
    <submittedName>
        <fullName evidence="9">NLR family CARD domain-containing protein 3 CARD15-like protein Caterpiller protein 16.2</fullName>
    </submittedName>
</protein>
<dbReference type="SUPFAM" id="SSF52047">
    <property type="entry name" value="RNI-like"/>
    <property type="match status" value="1"/>
</dbReference>
<dbReference type="InterPro" id="IPR029495">
    <property type="entry name" value="NACHT-assoc"/>
</dbReference>
<dbReference type="PROSITE" id="PS50188">
    <property type="entry name" value="B302_SPRY"/>
    <property type="match status" value="1"/>
</dbReference>
<evidence type="ECO:0000256" key="2">
    <source>
        <dbReference type="ARBA" id="ARBA00022490"/>
    </source>
</evidence>
<reference evidence="10" key="2">
    <citation type="submission" date="2019-02" db="EMBL/GenBank/DDBJ databases">
        <title>Opniocepnalus argus Var Kimnra genome.</title>
        <authorList>
            <person name="Zhou C."/>
            <person name="Xiao S."/>
        </authorList>
    </citation>
    <scope>NUCLEOTIDE SEQUENCE [LARGE SCALE GENOMIC DNA]</scope>
</reference>
<dbReference type="InterPro" id="IPR001870">
    <property type="entry name" value="B30.2/SPRY"/>
</dbReference>
<keyword evidence="3" id="KW-0433">Leucine-rich repeat</keyword>
<evidence type="ECO:0000259" key="7">
    <source>
        <dbReference type="PROSITE" id="PS50188"/>
    </source>
</evidence>
<evidence type="ECO:0000313" key="10">
    <source>
        <dbReference type="Proteomes" id="UP000503349"/>
    </source>
</evidence>
<dbReference type="InterPro" id="IPR041267">
    <property type="entry name" value="NLRP_HD2"/>
</dbReference>
<dbReference type="InterPro" id="IPR043136">
    <property type="entry name" value="B30.2/SPRY_sf"/>
</dbReference>
<organism evidence="9 10">
    <name type="scientific">Channa argus</name>
    <name type="common">Northern snakehead</name>
    <name type="synonym">Ophicephalus argus</name>
    <dbReference type="NCBI Taxonomy" id="215402"/>
    <lineage>
        <taxon>Eukaryota</taxon>
        <taxon>Metazoa</taxon>
        <taxon>Chordata</taxon>
        <taxon>Craniata</taxon>
        <taxon>Vertebrata</taxon>
        <taxon>Euteleostomi</taxon>
        <taxon>Actinopterygii</taxon>
        <taxon>Neopterygii</taxon>
        <taxon>Teleostei</taxon>
        <taxon>Neoteleostei</taxon>
        <taxon>Acanthomorphata</taxon>
        <taxon>Anabantaria</taxon>
        <taxon>Anabantiformes</taxon>
        <taxon>Channoidei</taxon>
        <taxon>Channidae</taxon>
        <taxon>Channa</taxon>
    </lineage>
</organism>
<evidence type="ECO:0000256" key="6">
    <source>
        <dbReference type="ARBA" id="ARBA00022840"/>
    </source>
</evidence>
<evidence type="ECO:0000256" key="1">
    <source>
        <dbReference type="ARBA" id="ARBA00004496"/>
    </source>
</evidence>
<dbReference type="InterPro" id="IPR013320">
    <property type="entry name" value="ConA-like_dom_sf"/>
</dbReference>
<feature type="domain" description="NACHT" evidence="8">
    <location>
        <begin position="183"/>
        <end position="315"/>
    </location>
</feature>
<dbReference type="InterPro" id="IPR003879">
    <property type="entry name" value="Butyrophylin_SPRY"/>
</dbReference>
<dbReference type="PANTHER" id="PTHR24106">
    <property type="entry name" value="NACHT, LRR AND CARD DOMAINS-CONTAINING"/>
    <property type="match status" value="1"/>
</dbReference>
<dbReference type="GO" id="GO:0005524">
    <property type="term" value="F:ATP binding"/>
    <property type="evidence" value="ECO:0007669"/>
    <property type="project" value="UniProtKB-KW"/>
</dbReference>
<evidence type="ECO:0000256" key="3">
    <source>
        <dbReference type="ARBA" id="ARBA00022614"/>
    </source>
</evidence>
<dbReference type="Pfam" id="PF13765">
    <property type="entry name" value="PRY"/>
    <property type="match status" value="1"/>
</dbReference>
<dbReference type="SMART" id="SM01288">
    <property type="entry name" value="FISNA"/>
    <property type="match status" value="1"/>
</dbReference>
<dbReference type="InterPro" id="IPR051261">
    <property type="entry name" value="NLR"/>
</dbReference>
<dbReference type="InterPro" id="IPR003877">
    <property type="entry name" value="SPRY_dom"/>
</dbReference>
<dbReference type="SMART" id="SM00589">
    <property type="entry name" value="PRY"/>
    <property type="match status" value="1"/>
</dbReference>
<dbReference type="SUPFAM" id="SSF49899">
    <property type="entry name" value="Concanavalin A-like lectins/glucanases"/>
    <property type="match status" value="1"/>
</dbReference>
<dbReference type="FunFam" id="3.80.10.10:FF:001632">
    <property type="entry name" value="Uncharacterized protein"/>
    <property type="match status" value="1"/>
</dbReference>
<gene>
    <name evidence="9" type="ORF">EXN66_Car019936</name>
</gene>
<dbReference type="InterPro" id="IPR006574">
    <property type="entry name" value="PRY"/>
</dbReference>
<dbReference type="InterPro" id="IPR007111">
    <property type="entry name" value="NACHT_NTPase"/>
</dbReference>
<evidence type="ECO:0000313" key="9">
    <source>
        <dbReference type="EMBL" id="KAF3704247.1"/>
    </source>
</evidence>
<evidence type="ECO:0000259" key="8">
    <source>
        <dbReference type="PROSITE" id="PS50837"/>
    </source>
</evidence>
<evidence type="ECO:0000256" key="4">
    <source>
        <dbReference type="ARBA" id="ARBA00022737"/>
    </source>
</evidence>
<dbReference type="Gene3D" id="2.60.120.920">
    <property type="match status" value="1"/>
</dbReference>
<name>A0A6G1QP46_CHAAH</name>
<proteinExistence type="predicted"/>
<dbReference type="FunFam" id="3.40.50.300:FF:001524">
    <property type="entry name" value="Si:dkey-126g1.7"/>
    <property type="match status" value="1"/>
</dbReference>
<dbReference type="Gene3D" id="3.40.50.300">
    <property type="entry name" value="P-loop containing nucleotide triphosphate hydrolases"/>
    <property type="match status" value="1"/>
</dbReference>
<keyword evidence="10" id="KW-1185">Reference proteome</keyword>
<dbReference type="Pfam" id="PF17776">
    <property type="entry name" value="NLRC4_HD2"/>
    <property type="match status" value="1"/>
</dbReference>
<dbReference type="CDD" id="cd16040">
    <property type="entry name" value="SPRY_PRY_SNTX"/>
    <property type="match status" value="1"/>
</dbReference>
<evidence type="ECO:0000256" key="5">
    <source>
        <dbReference type="ARBA" id="ARBA00022741"/>
    </source>
</evidence>
<dbReference type="Pfam" id="PF17779">
    <property type="entry name" value="WHD_NOD2"/>
    <property type="match status" value="1"/>
</dbReference>
<dbReference type="InterPro" id="IPR027417">
    <property type="entry name" value="P-loop_NTPase"/>
</dbReference>
<dbReference type="InterPro" id="IPR001611">
    <property type="entry name" value="Leu-rich_rpt"/>
</dbReference>
<dbReference type="Pfam" id="PF00622">
    <property type="entry name" value="SPRY"/>
    <property type="match status" value="1"/>
</dbReference>
<dbReference type="SMART" id="SM00368">
    <property type="entry name" value="LRR_RI"/>
    <property type="match status" value="5"/>
</dbReference>
<comment type="subcellular location">
    <subcellularLocation>
        <location evidence="1">Cytoplasm</location>
    </subcellularLocation>
</comment>
<dbReference type="Gene3D" id="3.80.10.10">
    <property type="entry name" value="Ribonuclease Inhibitor"/>
    <property type="match status" value="2"/>
</dbReference>
<feature type="domain" description="B30.2/SPRY" evidence="7">
    <location>
        <begin position="855"/>
        <end position="1044"/>
    </location>
</feature>
<dbReference type="PRINTS" id="PR01407">
    <property type="entry name" value="BUTYPHLNCDUF"/>
</dbReference>
<accession>A0A6G1QP46</accession>
<keyword evidence="6" id="KW-0067">ATP-binding</keyword>
<dbReference type="Pfam" id="PF14484">
    <property type="entry name" value="FISNA"/>
    <property type="match status" value="1"/>
</dbReference>
<keyword evidence="5" id="KW-0547">Nucleotide-binding</keyword>
<dbReference type="Pfam" id="PF05729">
    <property type="entry name" value="NACHT"/>
    <property type="match status" value="1"/>
</dbReference>
<dbReference type="InterPro" id="IPR032675">
    <property type="entry name" value="LRR_dom_sf"/>
</dbReference>
<dbReference type="EMBL" id="CM015731">
    <property type="protein sequence ID" value="KAF3704247.1"/>
    <property type="molecule type" value="Genomic_DNA"/>
</dbReference>
<keyword evidence="2" id="KW-0963">Cytoplasm</keyword>
<sequence>MKEMMGTKTEQQSVSVKTKEYQGIQVPSIEAFVEHFHPSFTAQSGGSVVAPSIIGSQIGNLNISITSTGQGCYVSSSEEQINDNVCTQQPQNFKIAECQEKLKVSLKRKFSYLVEGNTSGANKISLNKIYTELYITEGGYGEVNKEHEVRQIEIASRVTVVQENPIDCSHLFVPLPGRDPHIRTVITRGVAGIGKTVSTNKFTLDWAEGTANTHLDFVFPLSFRELNLMRKKMFSFVELLSVFFPETKDTGIMTNGKSKMLFILDGLDESRLSLDFDKSEITSDVTQPTTVAVLLINLIRGRLLPSAFIWITSRPVASSQIPREHIDLVTEVRGFNNPQKDEYFRRKICDENLANRVITHVKSCRSLHIMCHIPVFCLMAASVLEKKLVSDDSKDMPKTLTQMYIHFLSLYVENTNKRLPNRRESNADCTRANLLSLGKLAFKELEKGRLIFYESDLIQNGINVAQASMFSGVYTQIFNEDLTLCKEKTFCFVHLSIQEFFAALYVFLVFHNDNINVLVKKSSVSRRLLFRDSSEVILYKEAVEKALRCENGHYDMFLRFLLGLSMESNHTLLKHLMTSNRTKSRTRAETIKHIKEKIRSLPSTERCLNLFHCLNELNDISLLEEIQSFLGLGSLDEAKLSPAQWATLVFVLLTSEDELSLFVLSNYNRSEDCLLRMLPVLKTAIVAKLNACNLTVTCCEILASGISSSQITDLDLSDNNLADKGIILLSSGLKNSKLKTLRLRSCNLTELSSEAVASVISSASCQLKVLDLTDNDFQDIGVSRISDGLASPHCKLERLNLSLCRVTEEGCTFLASALKSSHLRDLDLSYNHPGNLGLELLSALLDDPQCSLQKLSAEQCGESRIQPGPKKYMKKLTLDPNTAHKDLSLSEGNRRANRWTAQPCPDHPERFDFWRQVLCKEGLTGRCYWETEWSGRAFIGVAYRQMCRKGESHDSWLGRNGFSWGLSCNKDGYKVVHNGMNTAITTPPNSNKVGVYLDWSAGKLSFYRVFCGELTLLHTIHSTFTEPLYPGFQLSWVDSTIYLC</sequence>
<dbReference type="Pfam" id="PF13516">
    <property type="entry name" value="LRR_6"/>
    <property type="match status" value="4"/>
</dbReference>
<dbReference type="Proteomes" id="UP000503349">
    <property type="component" value="Chromosome 20"/>
</dbReference>
<reference evidence="9 10" key="1">
    <citation type="submission" date="2019-02" db="EMBL/GenBank/DDBJ databases">
        <title>Opniocepnalus argus genome.</title>
        <authorList>
            <person name="Zhou C."/>
            <person name="Xiao S."/>
        </authorList>
    </citation>
    <scope>NUCLEOTIDE SEQUENCE [LARGE SCALE GENOMIC DNA]</scope>
    <source>
        <strain evidence="9">OARG1902GOOAL</strain>
        <tissue evidence="9">Muscle</tissue>
    </source>
</reference>
<dbReference type="GO" id="GO:0005737">
    <property type="term" value="C:cytoplasm"/>
    <property type="evidence" value="ECO:0007669"/>
    <property type="project" value="UniProtKB-SubCell"/>
</dbReference>
<dbReference type="AlphaFoldDB" id="A0A6G1QP46"/>
<keyword evidence="4" id="KW-0677">Repeat</keyword>
<dbReference type="InterPro" id="IPR041075">
    <property type="entry name" value="NOD1/2_WH"/>
</dbReference>